<dbReference type="KEGG" id="muc:MuYL_2476"/>
<dbReference type="Proteomes" id="UP000215002">
    <property type="component" value="Chromosome"/>
</dbReference>
<keyword evidence="2" id="KW-1185">Reference proteome</keyword>
<protein>
    <submittedName>
        <fullName evidence="1">Uncharacterized protein</fullName>
    </submittedName>
</protein>
<evidence type="ECO:0000313" key="1">
    <source>
        <dbReference type="EMBL" id="ASU34363.1"/>
    </source>
</evidence>
<name>A0A223NWV8_9SPHI</name>
<reference evidence="1 2" key="1">
    <citation type="submission" date="2017-08" db="EMBL/GenBank/DDBJ databases">
        <title>Complete genome sequence of Mucilaginibacter sp. strain BJC16-A31.</title>
        <authorList>
            <consortium name="Henan University of Science and Technology"/>
            <person name="You X."/>
        </authorList>
    </citation>
    <scope>NUCLEOTIDE SEQUENCE [LARGE SCALE GENOMIC DNA]</scope>
    <source>
        <strain evidence="1 2">BJC16-A31</strain>
    </source>
</reference>
<dbReference type="AlphaFoldDB" id="A0A223NWV8"/>
<dbReference type="EMBL" id="CP022743">
    <property type="protein sequence ID" value="ASU34363.1"/>
    <property type="molecule type" value="Genomic_DNA"/>
</dbReference>
<accession>A0A223NWV8</accession>
<evidence type="ECO:0000313" key="2">
    <source>
        <dbReference type="Proteomes" id="UP000215002"/>
    </source>
</evidence>
<sequence>MTDSSKIKKDIRSIIFVSSAKTIIKHQVNFQPLNHNKPVDEEIPLKSNMERHDDFNRAMDRFKVHLMVRAELVEPKDRLGKVITKEFFDDHIFEEDDRFAGVEVEAIIFTTKTDTTSFQIVGTKTTVDGEVIHLKSPVISTLTLPDGYNYPLRILADEHKETLLLEAQEFLKYKSNAMTLFSSPNVSKPLPKKAAAATPAFN</sequence>
<gene>
    <name evidence="1" type="ORF">MuYL_2476</name>
</gene>
<organism evidence="1 2">
    <name type="scientific">Mucilaginibacter xinganensis</name>
    <dbReference type="NCBI Taxonomy" id="1234841"/>
    <lineage>
        <taxon>Bacteria</taxon>
        <taxon>Pseudomonadati</taxon>
        <taxon>Bacteroidota</taxon>
        <taxon>Sphingobacteriia</taxon>
        <taxon>Sphingobacteriales</taxon>
        <taxon>Sphingobacteriaceae</taxon>
        <taxon>Mucilaginibacter</taxon>
    </lineage>
</organism>
<dbReference type="RefSeq" id="WP_094570721.1">
    <property type="nucleotide sequence ID" value="NZ_CP022743.1"/>
</dbReference>
<proteinExistence type="predicted"/>